<evidence type="ECO:0000256" key="7">
    <source>
        <dbReference type="ARBA" id="ARBA00022840"/>
    </source>
</evidence>
<dbReference type="PANTHER" id="PTHR24421:SF10">
    <property type="entry name" value="NITRATE_NITRITE SENSOR PROTEIN NARQ"/>
    <property type="match status" value="1"/>
</dbReference>
<accession>A0A3P1WRS2</accession>
<keyword evidence="10" id="KW-0812">Transmembrane</keyword>
<comment type="catalytic activity">
    <reaction evidence="1">
        <text>ATP + protein L-histidine = ADP + protein N-phospho-L-histidine.</text>
        <dbReference type="EC" id="2.7.13.3"/>
    </reaction>
</comment>
<feature type="transmembrane region" description="Helical" evidence="10">
    <location>
        <begin position="514"/>
        <end position="535"/>
    </location>
</feature>
<dbReference type="RefSeq" id="WP_125228664.1">
    <property type="nucleotide sequence ID" value="NZ_RQYT01000033.1"/>
</dbReference>
<dbReference type="GO" id="GO:0016020">
    <property type="term" value="C:membrane"/>
    <property type="evidence" value="ECO:0007669"/>
    <property type="project" value="InterPro"/>
</dbReference>
<feature type="transmembrane region" description="Helical" evidence="10">
    <location>
        <begin position="432"/>
        <end position="460"/>
    </location>
</feature>
<dbReference type="Gene3D" id="1.20.5.1930">
    <property type="match status" value="1"/>
</dbReference>
<feature type="domain" description="Signal transduction histidine kinase subgroup 3 dimerisation and phosphoacceptor" evidence="11">
    <location>
        <begin position="559"/>
        <end position="612"/>
    </location>
</feature>
<keyword evidence="5" id="KW-0547">Nucleotide-binding</keyword>
<dbReference type="GO" id="GO:0000155">
    <property type="term" value="F:phosphorelay sensor kinase activity"/>
    <property type="evidence" value="ECO:0007669"/>
    <property type="project" value="InterPro"/>
</dbReference>
<organism evidence="12 13">
    <name type="scientific">Arachnia propionica</name>
    <dbReference type="NCBI Taxonomy" id="1750"/>
    <lineage>
        <taxon>Bacteria</taxon>
        <taxon>Bacillati</taxon>
        <taxon>Actinomycetota</taxon>
        <taxon>Actinomycetes</taxon>
        <taxon>Propionibacteriales</taxon>
        <taxon>Propionibacteriaceae</taxon>
        <taxon>Arachnia</taxon>
    </lineage>
</organism>
<protein>
    <recommendedName>
        <fullName evidence="2">histidine kinase</fullName>
        <ecNumber evidence="2">2.7.13.3</ecNumber>
    </recommendedName>
</protein>
<evidence type="ECO:0000256" key="2">
    <source>
        <dbReference type="ARBA" id="ARBA00012438"/>
    </source>
</evidence>
<evidence type="ECO:0000256" key="10">
    <source>
        <dbReference type="SAM" id="Phobius"/>
    </source>
</evidence>
<dbReference type="InterPro" id="IPR036890">
    <property type="entry name" value="HATPase_C_sf"/>
</dbReference>
<gene>
    <name evidence="12" type="ORF">EII35_11775</name>
</gene>
<dbReference type="InterPro" id="IPR050482">
    <property type="entry name" value="Sensor_HK_TwoCompSys"/>
</dbReference>
<feature type="transmembrane region" description="Helical" evidence="10">
    <location>
        <begin position="98"/>
        <end position="122"/>
    </location>
</feature>
<keyword evidence="6" id="KW-0418">Kinase</keyword>
<dbReference type="InterPro" id="IPR011712">
    <property type="entry name" value="Sig_transdc_His_kin_sub3_dim/P"/>
</dbReference>
<dbReference type="GO" id="GO:0005524">
    <property type="term" value="F:ATP binding"/>
    <property type="evidence" value="ECO:0007669"/>
    <property type="project" value="UniProtKB-KW"/>
</dbReference>
<evidence type="ECO:0000313" key="13">
    <source>
        <dbReference type="Proteomes" id="UP000280935"/>
    </source>
</evidence>
<comment type="caution">
    <text evidence="12">The sequence shown here is derived from an EMBL/GenBank/DDBJ whole genome shotgun (WGS) entry which is preliminary data.</text>
</comment>
<keyword evidence="10" id="KW-0472">Membrane</keyword>
<evidence type="ECO:0000256" key="6">
    <source>
        <dbReference type="ARBA" id="ARBA00022777"/>
    </source>
</evidence>
<dbReference type="OrthoDB" id="227596at2"/>
<feature type="transmembrane region" description="Helical" evidence="10">
    <location>
        <begin position="69"/>
        <end position="86"/>
    </location>
</feature>
<evidence type="ECO:0000313" key="12">
    <source>
        <dbReference type="EMBL" id="RRD48656.1"/>
    </source>
</evidence>
<evidence type="ECO:0000256" key="3">
    <source>
        <dbReference type="ARBA" id="ARBA00022553"/>
    </source>
</evidence>
<evidence type="ECO:0000256" key="4">
    <source>
        <dbReference type="ARBA" id="ARBA00022679"/>
    </source>
</evidence>
<keyword evidence="9" id="KW-0175">Coiled coil</keyword>
<evidence type="ECO:0000256" key="5">
    <source>
        <dbReference type="ARBA" id="ARBA00022741"/>
    </source>
</evidence>
<feature type="transmembrane region" description="Helical" evidence="10">
    <location>
        <begin position="134"/>
        <end position="154"/>
    </location>
</feature>
<keyword evidence="10" id="KW-1133">Transmembrane helix</keyword>
<dbReference type="AlphaFoldDB" id="A0A3P1WRS2"/>
<dbReference type="GO" id="GO:0046983">
    <property type="term" value="F:protein dimerization activity"/>
    <property type="evidence" value="ECO:0007669"/>
    <property type="project" value="InterPro"/>
</dbReference>
<dbReference type="Pfam" id="PF07730">
    <property type="entry name" value="HisKA_3"/>
    <property type="match status" value="1"/>
</dbReference>
<evidence type="ECO:0000256" key="9">
    <source>
        <dbReference type="SAM" id="Coils"/>
    </source>
</evidence>
<keyword evidence="3" id="KW-0597">Phosphoprotein</keyword>
<dbReference type="Gene3D" id="3.30.565.10">
    <property type="entry name" value="Histidine kinase-like ATPase, C-terminal domain"/>
    <property type="match status" value="1"/>
</dbReference>
<feature type="transmembrane region" description="Helical" evidence="10">
    <location>
        <begin position="466"/>
        <end position="483"/>
    </location>
</feature>
<evidence type="ECO:0000259" key="11">
    <source>
        <dbReference type="Pfam" id="PF07730"/>
    </source>
</evidence>
<reference evidence="12 13" key="1">
    <citation type="submission" date="2018-11" db="EMBL/GenBank/DDBJ databases">
        <title>Genomes From Bacteria Associated with the Canine Oral Cavity: a Test Case for Automated Genome-Based Taxonomic Assignment.</title>
        <authorList>
            <person name="Coil D.A."/>
            <person name="Jospin G."/>
            <person name="Darling A.E."/>
            <person name="Wallis C."/>
            <person name="Davis I.J."/>
            <person name="Harris S."/>
            <person name="Eisen J.A."/>
            <person name="Holcombe L.J."/>
            <person name="O'Flynn C."/>
        </authorList>
    </citation>
    <scope>NUCLEOTIDE SEQUENCE [LARGE SCALE GENOMIC DNA]</scope>
    <source>
        <strain evidence="12 13">OH2822_COT-296</strain>
    </source>
</reference>
<name>A0A3P1WRS2_9ACTN</name>
<dbReference type="PANTHER" id="PTHR24421">
    <property type="entry name" value="NITRATE/NITRITE SENSOR PROTEIN NARX-RELATED"/>
    <property type="match status" value="1"/>
</dbReference>
<dbReference type="Proteomes" id="UP000280935">
    <property type="component" value="Unassembled WGS sequence"/>
</dbReference>
<evidence type="ECO:0000256" key="1">
    <source>
        <dbReference type="ARBA" id="ARBA00000085"/>
    </source>
</evidence>
<sequence length="772" mass="84693">MNRTVFEPRRSVDRWLAIGRPLLVVLLCSLYVLGFLDWFGHPDRNPLFLLAQLAELAACVVLLWRPVRGALLAIVPALMSLAESNLDADGMLTWLLPGVFAAVGSFRQFLFVEIVALAYASIRGLQIGDLGATLTTYATYTFTTLVGAALGLAVRKLTISLRRGEAQVSILAQDASAIRGAERLRLAGELRVLVSHRLAQSMQSLEEARSELAVEQLRNRLEEIRAACLDAVTRVRALVGMLREDEVAEGCDESMAAPVASQVLDGLVRRLREQGIEVDRQIDLKVDSRNLVTQLTLARVAEQISAAAAGLHPHQVCIRLACPPGETRLMVRVTDPLEPRLAEEKELVRIVQRVQALGGSLSVDRGDAVWELVLVLPDQPTPVSSRDDEGTPRGRSWLEYVEPALVSLVTMGIFFHSVWFRPTSVDNIWEPIAYLAVLVLYWYAPVGTVPAVISFGALFFSSEPHLFPLVMVVLMGAWKTLNAGRPLRRLGVGLVTIGTVAVLIVGLLTPSLEALSAIGIMVFAMFGLAVLRQFLTLRQAQREKAEELFEAAQQARVEERNLLARELHDVLAHHLSVILLQCMAYGESEDPEELRVALTRIEKSIGDAEQELALLTNVMSEDQTVDSQALVRPTSVSCQLERNLVDAGFRPTMRISGACDELPPITQRTLTRAMQEGATNIMRYARRGSVCSFDLGVHGGQVSLEIRSMMPNHQRSSQLSLGYGLTGIRERVDLSGGTFHAGPENGEWVVRVDLAPGVREAETVGGPSAYTR</sequence>
<proteinExistence type="predicted"/>
<feature type="transmembrane region" description="Helical" evidence="10">
    <location>
        <begin position="21"/>
        <end position="40"/>
    </location>
</feature>
<keyword evidence="8" id="KW-0902">Two-component regulatory system</keyword>
<feature type="coiled-coil region" evidence="9">
    <location>
        <begin position="207"/>
        <end position="234"/>
    </location>
</feature>
<keyword evidence="4" id="KW-0808">Transferase</keyword>
<dbReference type="EC" id="2.7.13.3" evidence="2"/>
<keyword evidence="7" id="KW-0067">ATP-binding</keyword>
<feature type="transmembrane region" description="Helical" evidence="10">
    <location>
        <begin position="490"/>
        <end position="508"/>
    </location>
</feature>
<evidence type="ECO:0000256" key="8">
    <source>
        <dbReference type="ARBA" id="ARBA00023012"/>
    </source>
</evidence>
<dbReference type="EMBL" id="RQYT01000033">
    <property type="protein sequence ID" value="RRD48656.1"/>
    <property type="molecule type" value="Genomic_DNA"/>
</dbReference>